<sequence>MAQGIHLQLGTLVVSRDARAKAFQVSIPSLYFIVETSAWYSKLIWVEEARRLSVDHNNFGLPEIITIVTCLRIYASTHISQEKSSLKGRKHDDPAAFTILVNIVHAKNKAISSQIDLSLVTQFTILVDEYEMHEAAECIAGMRVDKLTMNPPDDIVSKTCTCLLVL</sequence>
<comment type="caution">
    <text evidence="1">The sequence shown here is derived from an EMBL/GenBank/DDBJ whole genome shotgun (WGS) entry which is preliminary data.</text>
</comment>
<accession>A0A9N9L5P6</accession>
<proteinExistence type="predicted"/>
<dbReference type="AlphaFoldDB" id="A0A9N9L5P6"/>
<dbReference type="OrthoDB" id="5326346at2759"/>
<protein>
    <submittedName>
        <fullName evidence="1">Uncharacterized protein</fullName>
    </submittedName>
</protein>
<evidence type="ECO:0000313" key="2">
    <source>
        <dbReference type="Proteomes" id="UP000696280"/>
    </source>
</evidence>
<evidence type="ECO:0000313" key="1">
    <source>
        <dbReference type="EMBL" id="CAG8957477.1"/>
    </source>
</evidence>
<name>A0A9N9L5P6_9HELO</name>
<reference evidence="1" key="1">
    <citation type="submission" date="2021-07" db="EMBL/GenBank/DDBJ databases">
        <authorList>
            <person name="Durling M."/>
        </authorList>
    </citation>
    <scope>NUCLEOTIDE SEQUENCE</scope>
</reference>
<organism evidence="1 2">
    <name type="scientific">Hymenoscyphus fraxineus</name>
    <dbReference type="NCBI Taxonomy" id="746836"/>
    <lineage>
        <taxon>Eukaryota</taxon>
        <taxon>Fungi</taxon>
        <taxon>Dikarya</taxon>
        <taxon>Ascomycota</taxon>
        <taxon>Pezizomycotina</taxon>
        <taxon>Leotiomycetes</taxon>
        <taxon>Helotiales</taxon>
        <taxon>Helotiaceae</taxon>
        <taxon>Hymenoscyphus</taxon>
    </lineage>
</organism>
<dbReference type="Proteomes" id="UP000696280">
    <property type="component" value="Unassembled WGS sequence"/>
</dbReference>
<gene>
    <name evidence="1" type="ORF">HYFRA_00011458</name>
</gene>
<dbReference type="EMBL" id="CAJVRL010000079">
    <property type="protein sequence ID" value="CAG8957477.1"/>
    <property type="molecule type" value="Genomic_DNA"/>
</dbReference>
<keyword evidence="2" id="KW-1185">Reference proteome</keyword>